<gene>
    <name evidence="9" type="primary">trkA</name>
    <name evidence="9" type="ORF">MC378_11500</name>
</gene>
<dbReference type="GO" id="GO:0005886">
    <property type="term" value="C:plasma membrane"/>
    <property type="evidence" value="ECO:0007669"/>
    <property type="project" value="InterPro"/>
</dbReference>
<keyword evidence="5" id="KW-0520">NAD</keyword>
<proteinExistence type="predicted"/>
<dbReference type="InterPro" id="IPR006037">
    <property type="entry name" value="RCK_C"/>
</dbReference>
<evidence type="ECO:0000313" key="10">
    <source>
        <dbReference type="Proteomes" id="UP001139369"/>
    </source>
</evidence>
<name>A0A9X1VQ61_9FLAO</name>
<dbReference type="SUPFAM" id="SSF116726">
    <property type="entry name" value="TrkA C-terminal domain-like"/>
    <property type="match status" value="1"/>
</dbReference>
<evidence type="ECO:0000256" key="2">
    <source>
        <dbReference type="ARBA" id="ARBA00022448"/>
    </source>
</evidence>
<keyword evidence="2" id="KW-0813">Transport</keyword>
<accession>A0A9X1VQ61</accession>
<dbReference type="PANTHER" id="PTHR43833:SF5">
    <property type="entry name" value="TRK SYSTEM POTASSIUM UPTAKE PROTEIN TRKA"/>
    <property type="match status" value="1"/>
</dbReference>
<dbReference type="RefSeq" id="WP_242178904.1">
    <property type="nucleotide sequence ID" value="NZ_JAKQYM010000008.1"/>
</dbReference>
<evidence type="ECO:0000256" key="6">
    <source>
        <dbReference type="ARBA" id="ARBA00023065"/>
    </source>
</evidence>
<dbReference type="PROSITE" id="PS51201">
    <property type="entry name" value="RCK_N"/>
    <property type="match status" value="2"/>
</dbReference>
<dbReference type="PROSITE" id="PS51202">
    <property type="entry name" value="RCK_C"/>
    <property type="match status" value="2"/>
</dbReference>
<sequence>MKIIIAGAGDVGFHLAKLLSYESQDTYIIDFDGDRLNYINNHLDVITKKGDATSIKLLKEIGIDSADLLIAVTESQNTNFTISVIGKSLGAKKTIARIDNPEFLNNCEIDFKQFGVDFMISPQELAANEIKMLLNRSSFNDTVEFESGVFNVMGTSLGYKSPLLHLTVKEARQKFNTVDFTTIAIKRENLAQTLIPRGDTVYQLNDQVYFSVPNYSMKDLYPIIGKKQFNIKNVIILGGSSIGEKTARNLCKDNFNVKLIEKNRDKAENLAEALSDTLVINGDGRDLELLEQENIRETDAFIAVTGNSETNIMSCLVAKSKGVKKTIALVENMDYIEISQTIGIESLINKKLIAASNILRHIRKGEVLALANLHNIDAEVFEFEVQAGTKVTKKPVKDLRFPREAVFGGIIRNGKPMTSFGSMQIQTGDKVIVFCLPEAISAVESFFK</sequence>
<dbReference type="Proteomes" id="UP001139369">
    <property type="component" value="Unassembled WGS sequence"/>
</dbReference>
<dbReference type="SUPFAM" id="SSF51735">
    <property type="entry name" value="NAD(P)-binding Rossmann-fold domains"/>
    <property type="match status" value="2"/>
</dbReference>
<dbReference type="Gene3D" id="3.30.70.1450">
    <property type="entry name" value="Regulator of K+ conductance, C-terminal domain"/>
    <property type="match status" value="2"/>
</dbReference>
<dbReference type="InterPro" id="IPR036291">
    <property type="entry name" value="NAD(P)-bd_dom_sf"/>
</dbReference>
<keyword evidence="6" id="KW-0406">Ion transport</keyword>
<feature type="domain" description="RCK C-terminal" evidence="8">
    <location>
        <begin position="368"/>
        <end position="448"/>
    </location>
</feature>
<dbReference type="InterPro" id="IPR003148">
    <property type="entry name" value="RCK_N"/>
</dbReference>
<evidence type="ECO:0000256" key="4">
    <source>
        <dbReference type="ARBA" id="ARBA00022958"/>
    </source>
</evidence>
<protein>
    <recommendedName>
        <fullName evidence="1">Trk system potassium uptake protein TrkA</fullName>
    </recommendedName>
</protein>
<dbReference type="InterPro" id="IPR006036">
    <property type="entry name" value="K_uptake_TrkA"/>
</dbReference>
<dbReference type="PANTHER" id="PTHR43833">
    <property type="entry name" value="POTASSIUM CHANNEL PROTEIN 2-RELATED-RELATED"/>
    <property type="match status" value="1"/>
</dbReference>
<evidence type="ECO:0000259" key="8">
    <source>
        <dbReference type="PROSITE" id="PS51202"/>
    </source>
</evidence>
<feature type="domain" description="RCK N-terminal" evidence="7">
    <location>
        <begin position="1"/>
        <end position="120"/>
    </location>
</feature>
<dbReference type="Pfam" id="PF02254">
    <property type="entry name" value="TrkA_N"/>
    <property type="match status" value="2"/>
</dbReference>
<dbReference type="InterPro" id="IPR050721">
    <property type="entry name" value="Trk_Ktr_HKT_K-transport"/>
</dbReference>
<reference evidence="9" key="1">
    <citation type="submission" date="2022-02" db="EMBL/GenBank/DDBJ databases">
        <title>Polaribacter sp. MSW13, isolated from seawater.</title>
        <authorList>
            <person name="Kristyanto S."/>
            <person name="Jung J."/>
            <person name="Jeon C.O."/>
        </authorList>
    </citation>
    <scope>NUCLEOTIDE SEQUENCE</scope>
    <source>
        <strain evidence="9">MSW13</strain>
    </source>
</reference>
<evidence type="ECO:0000256" key="1">
    <source>
        <dbReference type="ARBA" id="ARBA00017378"/>
    </source>
</evidence>
<dbReference type="EMBL" id="JAKQYM010000008">
    <property type="protein sequence ID" value="MCI2229793.1"/>
    <property type="molecule type" value="Genomic_DNA"/>
</dbReference>
<organism evidence="9 10">
    <name type="scientific">Polaribacter marinus</name>
    <dbReference type="NCBI Taxonomy" id="2916838"/>
    <lineage>
        <taxon>Bacteria</taxon>
        <taxon>Pseudomonadati</taxon>
        <taxon>Bacteroidota</taxon>
        <taxon>Flavobacteriia</taxon>
        <taxon>Flavobacteriales</taxon>
        <taxon>Flavobacteriaceae</taxon>
    </lineage>
</organism>
<keyword evidence="3" id="KW-0633">Potassium transport</keyword>
<dbReference type="InterPro" id="IPR036721">
    <property type="entry name" value="RCK_C_sf"/>
</dbReference>
<evidence type="ECO:0000313" key="9">
    <source>
        <dbReference type="EMBL" id="MCI2229793.1"/>
    </source>
</evidence>
<dbReference type="NCBIfam" id="NF007038">
    <property type="entry name" value="PRK09496.2-6"/>
    <property type="match status" value="1"/>
</dbReference>
<evidence type="ECO:0000256" key="3">
    <source>
        <dbReference type="ARBA" id="ARBA00022538"/>
    </source>
</evidence>
<dbReference type="PRINTS" id="PR00335">
    <property type="entry name" value="KUPTAKETRKA"/>
</dbReference>
<dbReference type="Gene3D" id="3.40.50.720">
    <property type="entry name" value="NAD(P)-binding Rossmann-like Domain"/>
    <property type="match status" value="2"/>
</dbReference>
<dbReference type="GO" id="GO:0015079">
    <property type="term" value="F:potassium ion transmembrane transporter activity"/>
    <property type="evidence" value="ECO:0007669"/>
    <property type="project" value="InterPro"/>
</dbReference>
<dbReference type="AlphaFoldDB" id="A0A9X1VQ61"/>
<evidence type="ECO:0000259" key="7">
    <source>
        <dbReference type="PROSITE" id="PS51201"/>
    </source>
</evidence>
<dbReference type="NCBIfam" id="NF007031">
    <property type="entry name" value="PRK09496.1-2"/>
    <property type="match status" value="1"/>
</dbReference>
<dbReference type="NCBIfam" id="NF007032">
    <property type="entry name" value="PRK09496.1-4"/>
    <property type="match status" value="1"/>
</dbReference>
<dbReference type="NCBIfam" id="NF007039">
    <property type="entry name" value="PRK09496.3-2"/>
    <property type="match status" value="1"/>
</dbReference>
<dbReference type="Pfam" id="PF02080">
    <property type="entry name" value="TrkA_C"/>
    <property type="match status" value="1"/>
</dbReference>
<keyword evidence="10" id="KW-1185">Reference proteome</keyword>
<comment type="caution">
    <text evidence="9">The sequence shown here is derived from an EMBL/GenBank/DDBJ whole genome shotgun (WGS) entry which is preliminary data.</text>
</comment>
<feature type="domain" description="RCK C-terminal" evidence="8">
    <location>
        <begin position="140"/>
        <end position="226"/>
    </location>
</feature>
<keyword evidence="4" id="KW-0630">Potassium</keyword>
<evidence type="ECO:0000256" key="5">
    <source>
        <dbReference type="ARBA" id="ARBA00023027"/>
    </source>
</evidence>
<feature type="domain" description="RCK N-terminal" evidence="7">
    <location>
        <begin position="231"/>
        <end position="348"/>
    </location>
</feature>